<comment type="caution">
    <text evidence="1">The sequence shown here is derived from an EMBL/GenBank/DDBJ whole genome shotgun (WGS) entry which is preliminary data.</text>
</comment>
<evidence type="ECO:0000313" key="2">
    <source>
        <dbReference type="Proteomes" id="UP000003082"/>
    </source>
</evidence>
<accession>B9D3H2</accession>
<name>B9D3H2_CAMRE</name>
<gene>
    <name evidence="1" type="ORF">CAMRE0001_0026</name>
</gene>
<keyword evidence="2" id="KW-1185">Reference proteome</keyword>
<dbReference type="STRING" id="553218.CAMRE0001_0026"/>
<dbReference type="Proteomes" id="UP000003082">
    <property type="component" value="Unassembled WGS sequence"/>
</dbReference>
<dbReference type="EMBL" id="ACFU01000020">
    <property type="protein sequence ID" value="EEF13427.1"/>
    <property type="molecule type" value="Genomic_DNA"/>
</dbReference>
<proteinExistence type="predicted"/>
<evidence type="ECO:0000313" key="1">
    <source>
        <dbReference type="EMBL" id="EEF13427.1"/>
    </source>
</evidence>
<organism evidence="1 2">
    <name type="scientific">Campylobacter rectus RM3267</name>
    <dbReference type="NCBI Taxonomy" id="553218"/>
    <lineage>
        <taxon>Bacteria</taxon>
        <taxon>Pseudomonadati</taxon>
        <taxon>Campylobacterota</taxon>
        <taxon>Epsilonproteobacteria</taxon>
        <taxon>Campylobacterales</taxon>
        <taxon>Campylobacteraceae</taxon>
        <taxon>Campylobacter</taxon>
    </lineage>
</organism>
<dbReference type="RefSeq" id="WP_004320262.1">
    <property type="nucleotide sequence ID" value="NZ_ACFU01000020.1"/>
</dbReference>
<dbReference type="AlphaFoldDB" id="B9D3H2"/>
<reference evidence="1 2" key="1">
    <citation type="submission" date="2008-08" db="EMBL/GenBank/DDBJ databases">
        <authorList>
            <person name="Madupu R."/>
            <person name="Durkin A.S."/>
            <person name="Torralba M."/>
            <person name="Methe B."/>
            <person name="Sutton G.G."/>
            <person name="Strausberg R.L."/>
            <person name="Nelson K.E."/>
        </authorList>
    </citation>
    <scope>NUCLEOTIDE SEQUENCE [LARGE SCALE GENOMIC DNA]</scope>
    <source>
        <strain evidence="1 2">RM3267</strain>
    </source>
</reference>
<sequence length="41" mass="4496">MKFTSGVKFAAADMSLGMAPFLPLLRDICVLRIGERAKNAR</sequence>
<protein>
    <submittedName>
        <fullName evidence="1">Uncharacterized protein</fullName>
    </submittedName>
</protein>